<protein>
    <submittedName>
        <fullName evidence="2">Helix-turn-helix transcriptional regulator</fullName>
    </submittedName>
</protein>
<dbReference type="Proteomes" id="UP000823842">
    <property type="component" value="Unassembled WGS sequence"/>
</dbReference>
<dbReference type="PROSITE" id="PS50943">
    <property type="entry name" value="HTH_CROC1"/>
    <property type="match status" value="1"/>
</dbReference>
<sequence length="85" mass="9916">MRESVMREQKILAERIISLCKERHLSYYLLSYKSTVPITTILNIVNCITKNPGVFTLIKICDGLGVTIQEFFDTEEFRNIEKETE</sequence>
<dbReference type="InterPro" id="IPR010982">
    <property type="entry name" value="Lambda_DNA-bd_dom_sf"/>
</dbReference>
<dbReference type="GO" id="GO:0003677">
    <property type="term" value="F:DNA binding"/>
    <property type="evidence" value="ECO:0007669"/>
    <property type="project" value="InterPro"/>
</dbReference>
<dbReference type="CDD" id="cd00093">
    <property type="entry name" value="HTH_XRE"/>
    <property type="match status" value="1"/>
</dbReference>
<organism evidence="2 3">
    <name type="scientific">Candidatus Blautia faecavium</name>
    <dbReference type="NCBI Taxonomy" id="2838487"/>
    <lineage>
        <taxon>Bacteria</taxon>
        <taxon>Bacillati</taxon>
        <taxon>Bacillota</taxon>
        <taxon>Clostridia</taxon>
        <taxon>Lachnospirales</taxon>
        <taxon>Lachnospiraceae</taxon>
        <taxon>Blautia</taxon>
    </lineage>
</organism>
<dbReference type="AlphaFoldDB" id="A0A9D2LSD7"/>
<accession>A0A9D2LSD7</accession>
<evidence type="ECO:0000313" key="2">
    <source>
        <dbReference type="EMBL" id="HJB28384.1"/>
    </source>
</evidence>
<gene>
    <name evidence="2" type="ORF">IAA06_06275</name>
</gene>
<dbReference type="SUPFAM" id="SSF47413">
    <property type="entry name" value="lambda repressor-like DNA-binding domains"/>
    <property type="match status" value="1"/>
</dbReference>
<dbReference type="EMBL" id="DWYZ01000122">
    <property type="protein sequence ID" value="HJB28384.1"/>
    <property type="molecule type" value="Genomic_DNA"/>
</dbReference>
<name>A0A9D2LSD7_9FIRM</name>
<reference evidence="2" key="1">
    <citation type="journal article" date="2021" name="PeerJ">
        <title>Extensive microbial diversity within the chicken gut microbiome revealed by metagenomics and culture.</title>
        <authorList>
            <person name="Gilroy R."/>
            <person name="Ravi A."/>
            <person name="Getino M."/>
            <person name="Pursley I."/>
            <person name="Horton D.L."/>
            <person name="Alikhan N.F."/>
            <person name="Baker D."/>
            <person name="Gharbi K."/>
            <person name="Hall N."/>
            <person name="Watson M."/>
            <person name="Adriaenssens E.M."/>
            <person name="Foster-Nyarko E."/>
            <person name="Jarju S."/>
            <person name="Secka A."/>
            <person name="Antonio M."/>
            <person name="Oren A."/>
            <person name="Chaudhuri R.R."/>
            <person name="La Ragione R."/>
            <person name="Hildebrand F."/>
            <person name="Pallen M.J."/>
        </authorList>
    </citation>
    <scope>NUCLEOTIDE SEQUENCE</scope>
    <source>
        <strain evidence="2">ChiSjej1B19-5720</strain>
    </source>
</reference>
<reference evidence="2" key="2">
    <citation type="submission" date="2021-04" db="EMBL/GenBank/DDBJ databases">
        <authorList>
            <person name="Gilroy R."/>
        </authorList>
    </citation>
    <scope>NUCLEOTIDE SEQUENCE</scope>
    <source>
        <strain evidence="2">ChiSjej1B19-5720</strain>
    </source>
</reference>
<dbReference type="Gene3D" id="1.10.260.40">
    <property type="entry name" value="lambda repressor-like DNA-binding domains"/>
    <property type="match status" value="1"/>
</dbReference>
<evidence type="ECO:0000313" key="3">
    <source>
        <dbReference type="Proteomes" id="UP000823842"/>
    </source>
</evidence>
<comment type="caution">
    <text evidence="2">The sequence shown here is derived from an EMBL/GenBank/DDBJ whole genome shotgun (WGS) entry which is preliminary data.</text>
</comment>
<proteinExistence type="predicted"/>
<dbReference type="InterPro" id="IPR001387">
    <property type="entry name" value="Cro/C1-type_HTH"/>
</dbReference>
<feature type="domain" description="HTH cro/C1-type" evidence="1">
    <location>
        <begin position="16"/>
        <end position="71"/>
    </location>
</feature>
<evidence type="ECO:0000259" key="1">
    <source>
        <dbReference type="PROSITE" id="PS50943"/>
    </source>
</evidence>